<evidence type="ECO:0000313" key="3">
    <source>
        <dbReference type="Proteomes" id="UP000637299"/>
    </source>
</evidence>
<evidence type="ECO:0000313" key="2">
    <source>
        <dbReference type="EMBL" id="MBD8084254.1"/>
    </source>
</evidence>
<keyword evidence="3" id="KW-1185">Reference proteome</keyword>
<proteinExistence type="predicted"/>
<name>A0ABR8ZGP2_9FLAO</name>
<feature type="domain" description="Peptidase S1" evidence="1">
    <location>
        <begin position="47"/>
        <end position="222"/>
    </location>
</feature>
<dbReference type="RefSeq" id="WP_191738036.1">
    <property type="nucleotide sequence ID" value="NZ_JACYFS010000008.1"/>
</dbReference>
<comment type="caution">
    <text evidence="2">The sequence shown here is derived from an EMBL/GenBank/DDBJ whole genome shotgun (WGS) entry which is preliminary data.</text>
</comment>
<dbReference type="Proteomes" id="UP000637299">
    <property type="component" value="Unassembled WGS sequence"/>
</dbReference>
<dbReference type="EMBL" id="JACYFS010000008">
    <property type="protein sequence ID" value="MBD8084254.1"/>
    <property type="molecule type" value="Genomic_DNA"/>
</dbReference>
<protein>
    <submittedName>
        <fullName evidence="2">Trypsin-like peptidase domain-containing protein</fullName>
    </submittedName>
</protein>
<dbReference type="SUPFAM" id="SSF50494">
    <property type="entry name" value="Trypsin-like serine proteases"/>
    <property type="match status" value="1"/>
</dbReference>
<sequence>MKIINILAIVIFSLYSCQNATSKKVFKEISLVNKIDFNDDKLNQPRFACGFLMQYNNETFAVTAKHLLQIIKPKEMKTLAFENHIKSWSFYVLDKKDKTVTTNSLLNKNESENLNDKSSYSNDWLVFSVKQNNSDVEVLEIRDKPLLVGEKLYVVGWTRTMEDGPQRVYEFEYYKTINNRMLLKDVVVPEKFGGLSGAPVVDEYGKLVGIVSGGTEDPDTKKKYFSPCTLDNLLSFLDQYQKRKK</sequence>
<dbReference type="PROSITE" id="PS51257">
    <property type="entry name" value="PROKAR_LIPOPROTEIN"/>
    <property type="match status" value="1"/>
</dbReference>
<organism evidence="2 3">
    <name type="scientific">Chryseobacterium caseinilyticum</name>
    <dbReference type="NCBI Taxonomy" id="2771428"/>
    <lineage>
        <taxon>Bacteria</taxon>
        <taxon>Pseudomonadati</taxon>
        <taxon>Bacteroidota</taxon>
        <taxon>Flavobacteriia</taxon>
        <taxon>Flavobacteriales</taxon>
        <taxon>Weeksellaceae</taxon>
        <taxon>Chryseobacterium group</taxon>
        <taxon>Chryseobacterium</taxon>
    </lineage>
</organism>
<dbReference type="InterPro" id="IPR009003">
    <property type="entry name" value="Peptidase_S1_PA"/>
</dbReference>
<evidence type="ECO:0000259" key="1">
    <source>
        <dbReference type="Pfam" id="PF00089"/>
    </source>
</evidence>
<gene>
    <name evidence="2" type="ORF">IC610_17735</name>
</gene>
<accession>A0ABR8ZGP2</accession>
<reference evidence="2 3" key="1">
    <citation type="submission" date="2020-09" db="EMBL/GenBank/DDBJ databases">
        <title>Genome seq and assembly of Chryseobacterium sp.</title>
        <authorList>
            <person name="Chhetri G."/>
        </authorList>
    </citation>
    <scope>NUCLEOTIDE SEQUENCE [LARGE SCALE GENOMIC DNA]</scope>
    <source>
        <strain evidence="2 3">GCR10</strain>
    </source>
</reference>
<dbReference type="Pfam" id="PF00089">
    <property type="entry name" value="Trypsin"/>
    <property type="match status" value="1"/>
</dbReference>
<dbReference type="Gene3D" id="2.40.10.10">
    <property type="entry name" value="Trypsin-like serine proteases"/>
    <property type="match status" value="1"/>
</dbReference>
<dbReference type="InterPro" id="IPR043504">
    <property type="entry name" value="Peptidase_S1_PA_chymotrypsin"/>
</dbReference>
<dbReference type="InterPro" id="IPR001254">
    <property type="entry name" value="Trypsin_dom"/>
</dbReference>